<sequence>MMKLESVGIYDNPCNKQDDERVIKQFYDTVEIHDHKIFVQFPWKSNTNQLADNYGIALGRLHQLYVGLRNKSEDQWVQYCNIIDDHIRREIVEEVQPLQKGHWSRYYMSHQAVFKPSSHTTKCRIVFDASSKRNGEFSLNDVIHQGPLLLPNLCGILLRCRVGAKLLTADVEKAFHMIYLQESERDAVRFLWLKDRRTTLTEQYANPPI</sequence>
<proteinExistence type="predicted"/>
<dbReference type="EMBL" id="UZAH01028721">
    <property type="protein sequence ID" value="VDP01953.1"/>
    <property type="molecule type" value="Genomic_DNA"/>
</dbReference>
<organism evidence="2 3">
    <name type="scientific">Heligmosomoides polygyrus</name>
    <name type="common">Parasitic roundworm</name>
    <dbReference type="NCBI Taxonomy" id="6339"/>
    <lineage>
        <taxon>Eukaryota</taxon>
        <taxon>Metazoa</taxon>
        <taxon>Ecdysozoa</taxon>
        <taxon>Nematoda</taxon>
        <taxon>Chromadorea</taxon>
        <taxon>Rhabditida</taxon>
        <taxon>Rhabditina</taxon>
        <taxon>Rhabditomorpha</taxon>
        <taxon>Strongyloidea</taxon>
        <taxon>Heligmosomidae</taxon>
        <taxon>Heligmosomoides</taxon>
    </lineage>
</organism>
<dbReference type="OrthoDB" id="5920525at2759"/>
<dbReference type="AlphaFoldDB" id="A0A183G1R4"/>
<evidence type="ECO:0000313" key="2">
    <source>
        <dbReference type="Proteomes" id="UP000050761"/>
    </source>
</evidence>
<dbReference type="InterPro" id="IPR043502">
    <property type="entry name" value="DNA/RNA_pol_sf"/>
</dbReference>
<reference evidence="1 2" key="1">
    <citation type="submission" date="2018-11" db="EMBL/GenBank/DDBJ databases">
        <authorList>
            <consortium name="Pathogen Informatics"/>
        </authorList>
    </citation>
    <scope>NUCLEOTIDE SEQUENCE [LARGE SCALE GENOMIC DNA]</scope>
</reference>
<evidence type="ECO:0000313" key="3">
    <source>
        <dbReference type="WBParaSite" id="HPBE_0001516401-mRNA-1"/>
    </source>
</evidence>
<protein>
    <submittedName>
        <fullName evidence="3">Reverse transcriptase domain-containing protein</fullName>
    </submittedName>
</protein>
<dbReference type="PANTHER" id="PTHR47331:SF5">
    <property type="entry name" value="RIBONUCLEASE H"/>
    <property type="match status" value="1"/>
</dbReference>
<evidence type="ECO:0000313" key="1">
    <source>
        <dbReference type="EMBL" id="VDP01953.1"/>
    </source>
</evidence>
<reference evidence="3" key="2">
    <citation type="submission" date="2019-09" db="UniProtKB">
        <authorList>
            <consortium name="WormBaseParasite"/>
        </authorList>
    </citation>
    <scope>IDENTIFICATION</scope>
</reference>
<gene>
    <name evidence="1" type="ORF">HPBE_LOCUS15163</name>
</gene>
<dbReference type="WBParaSite" id="HPBE_0001516401-mRNA-1">
    <property type="protein sequence ID" value="HPBE_0001516401-mRNA-1"/>
    <property type="gene ID" value="HPBE_0001516401"/>
</dbReference>
<accession>A0A183G1R4</accession>
<dbReference type="Proteomes" id="UP000050761">
    <property type="component" value="Unassembled WGS sequence"/>
</dbReference>
<dbReference type="PANTHER" id="PTHR47331">
    <property type="entry name" value="PHD-TYPE DOMAIN-CONTAINING PROTEIN"/>
    <property type="match status" value="1"/>
</dbReference>
<name>A0A183G1R4_HELPZ</name>
<keyword evidence="2" id="KW-1185">Reference proteome</keyword>
<dbReference type="SUPFAM" id="SSF56672">
    <property type="entry name" value="DNA/RNA polymerases"/>
    <property type="match status" value="1"/>
</dbReference>
<accession>A0A3P8E0C1</accession>